<evidence type="ECO:0000313" key="3">
    <source>
        <dbReference type="Proteomes" id="UP001620514"/>
    </source>
</evidence>
<name>A0ABW8MGA8_9BURK</name>
<protein>
    <submittedName>
        <fullName evidence="2">Uncharacterized protein</fullName>
    </submittedName>
</protein>
<evidence type="ECO:0000256" key="1">
    <source>
        <dbReference type="SAM" id="MobiDB-lite"/>
    </source>
</evidence>
<accession>A0ABW8MGA8</accession>
<reference evidence="2 3" key="2">
    <citation type="submission" date="2024-11" db="EMBL/GenBank/DDBJ databases">
        <title>Using genomics to understand microbial adaptation to soil warming.</title>
        <authorList>
            <person name="Deangelis K.M. PhD."/>
        </authorList>
    </citation>
    <scope>NUCLEOTIDE SEQUENCE [LARGE SCALE GENOMIC DNA]</scope>
    <source>
        <strain evidence="2 3">GAS97</strain>
    </source>
</reference>
<feature type="region of interest" description="Disordered" evidence="1">
    <location>
        <begin position="81"/>
        <end position="120"/>
    </location>
</feature>
<gene>
    <name evidence="2" type="ORF">ABH943_002744</name>
</gene>
<comment type="caution">
    <text evidence="2">The sequence shown here is derived from an EMBL/GenBank/DDBJ whole genome shotgun (WGS) entry which is preliminary data.</text>
</comment>
<proteinExistence type="predicted"/>
<reference evidence="2 3" key="1">
    <citation type="submission" date="2024-10" db="EMBL/GenBank/DDBJ databases">
        <authorList>
            <person name="Deangelis K."/>
            <person name="Huntemann M."/>
            <person name="Clum A."/>
            <person name="Wang J."/>
            <person name="Palaniappan K."/>
            <person name="Ritter S."/>
            <person name="Chen I.-M."/>
            <person name="Stamatis D."/>
            <person name="Reddy T."/>
            <person name="O'Malley R."/>
            <person name="Daum C."/>
            <person name="Ng V."/>
            <person name="Ivanova N."/>
            <person name="Kyrpides N."/>
            <person name="Woyke T."/>
        </authorList>
    </citation>
    <scope>NUCLEOTIDE SEQUENCE [LARGE SCALE GENOMIC DNA]</scope>
    <source>
        <strain evidence="2 3">GAS97</strain>
    </source>
</reference>
<dbReference type="RefSeq" id="WP_404659400.1">
    <property type="nucleotide sequence ID" value="NZ_JBIYEB010000007.1"/>
</dbReference>
<organism evidence="2 3">
    <name type="scientific">Caballeronia udeis</name>
    <dbReference type="NCBI Taxonomy" id="1232866"/>
    <lineage>
        <taxon>Bacteria</taxon>
        <taxon>Pseudomonadati</taxon>
        <taxon>Pseudomonadota</taxon>
        <taxon>Betaproteobacteria</taxon>
        <taxon>Burkholderiales</taxon>
        <taxon>Burkholderiaceae</taxon>
        <taxon>Caballeronia</taxon>
    </lineage>
</organism>
<keyword evidence="3" id="KW-1185">Reference proteome</keyword>
<sequence>MDPLIDMKLQGTPSALLADQELTHLELVLRRSLVDDALSPIMPPNYWRERLAVVARSSHLTHTQLQTIHRLYLQIDAHEADHRTRDTAPELTPDSTSPMLPVPRMVLQRGPAHPSGNDGS</sequence>
<dbReference type="Proteomes" id="UP001620514">
    <property type="component" value="Unassembled WGS sequence"/>
</dbReference>
<dbReference type="EMBL" id="JBIYDN010000007">
    <property type="protein sequence ID" value="MFK4442728.1"/>
    <property type="molecule type" value="Genomic_DNA"/>
</dbReference>
<evidence type="ECO:0000313" key="2">
    <source>
        <dbReference type="EMBL" id="MFK4442728.1"/>
    </source>
</evidence>